<dbReference type="AlphaFoldDB" id="U5W2M3"/>
<evidence type="ECO:0000256" key="1">
    <source>
        <dbReference type="SAM" id="MobiDB-lite"/>
    </source>
</evidence>
<dbReference type="InterPro" id="IPR002035">
    <property type="entry name" value="VWF_A"/>
</dbReference>
<dbReference type="Proteomes" id="UP000017746">
    <property type="component" value="Chromosome"/>
</dbReference>
<dbReference type="PROSITE" id="PS00018">
    <property type="entry name" value="EF_HAND_1"/>
    <property type="match status" value="1"/>
</dbReference>
<dbReference type="SUPFAM" id="SSF53300">
    <property type="entry name" value="vWA-like"/>
    <property type="match status" value="1"/>
</dbReference>
<protein>
    <recommendedName>
        <fullName evidence="2">VWFA domain-containing protein</fullName>
    </recommendedName>
</protein>
<dbReference type="Pfam" id="PF13519">
    <property type="entry name" value="VWA_2"/>
    <property type="match status" value="1"/>
</dbReference>
<dbReference type="KEGG" id="afs:AFR_26070"/>
<dbReference type="Pfam" id="PF00656">
    <property type="entry name" value="Peptidase_C14"/>
    <property type="match status" value="1"/>
</dbReference>
<feature type="domain" description="VWFA" evidence="2">
    <location>
        <begin position="608"/>
        <end position="785"/>
    </location>
</feature>
<dbReference type="InterPro" id="IPR036465">
    <property type="entry name" value="vWFA_dom_sf"/>
</dbReference>
<organism evidence="3 4">
    <name type="scientific">Actinoplanes friuliensis DSM 7358</name>
    <dbReference type="NCBI Taxonomy" id="1246995"/>
    <lineage>
        <taxon>Bacteria</taxon>
        <taxon>Bacillati</taxon>
        <taxon>Actinomycetota</taxon>
        <taxon>Actinomycetes</taxon>
        <taxon>Micromonosporales</taxon>
        <taxon>Micromonosporaceae</taxon>
        <taxon>Actinoplanes</taxon>
    </lineage>
</organism>
<gene>
    <name evidence="3" type="ORF">AFR_26070</name>
</gene>
<reference evidence="3 4" key="1">
    <citation type="journal article" date="2014" name="J. Biotechnol.">
        <title>Complete genome sequence of the actinobacterium Actinoplanes friuliensis HAG 010964, producer of the lipopeptide antibiotic friulimycin.</title>
        <authorList>
            <person name="Ruckert C."/>
            <person name="Szczepanowski R."/>
            <person name="Albersmeier A."/>
            <person name="Goesmann A."/>
            <person name="Fischer N."/>
            <person name="Steinkamper A."/>
            <person name="Puhler A."/>
            <person name="Biener R."/>
            <person name="Schwartz D."/>
            <person name="Kalinowski J."/>
        </authorList>
    </citation>
    <scope>NUCLEOTIDE SEQUENCE [LARGE SCALE GENOMIC DNA]</scope>
    <source>
        <strain evidence="3 4">DSM 7358</strain>
    </source>
</reference>
<dbReference type="eggNOG" id="COG4249">
    <property type="taxonomic scope" value="Bacteria"/>
</dbReference>
<dbReference type="InterPro" id="IPR018247">
    <property type="entry name" value="EF_Hand_1_Ca_BS"/>
</dbReference>
<feature type="compositionally biased region" description="Pro residues" evidence="1">
    <location>
        <begin position="215"/>
        <end position="225"/>
    </location>
</feature>
<dbReference type="GO" id="GO:0004197">
    <property type="term" value="F:cysteine-type endopeptidase activity"/>
    <property type="evidence" value="ECO:0007669"/>
    <property type="project" value="InterPro"/>
</dbReference>
<dbReference type="CDD" id="cd00198">
    <property type="entry name" value="vWFA"/>
    <property type="match status" value="1"/>
</dbReference>
<evidence type="ECO:0000313" key="4">
    <source>
        <dbReference type="Proteomes" id="UP000017746"/>
    </source>
</evidence>
<dbReference type="Gene3D" id="3.40.50.410">
    <property type="entry name" value="von Willebrand factor, type A domain"/>
    <property type="match status" value="1"/>
</dbReference>
<evidence type="ECO:0000259" key="2">
    <source>
        <dbReference type="PROSITE" id="PS50234"/>
    </source>
</evidence>
<dbReference type="eggNOG" id="COG2304">
    <property type="taxonomic scope" value="Bacteria"/>
</dbReference>
<evidence type="ECO:0000313" key="3">
    <source>
        <dbReference type="EMBL" id="AGZ43478.1"/>
    </source>
</evidence>
<feature type="region of interest" description="Disordered" evidence="1">
    <location>
        <begin position="211"/>
        <end position="230"/>
    </location>
</feature>
<dbReference type="EMBL" id="CP006272">
    <property type="protein sequence ID" value="AGZ43478.1"/>
    <property type="molecule type" value="Genomic_DNA"/>
</dbReference>
<accession>U5W2M3</accession>
<sequence length="790" mass="83751">MRAAGLAVKRFFSKAKPDDLLLLAITGHGKRDDRGKLFFVNRDTVPDSLWVTGLSAEHVSHEMRNSPARKTVVLLDCCFSGAFVHDEGLAIPLPPAAPGQAATEEDEEDRRTRGTVIITASTSIEQAFETNGDGDKIRSGLFTRCVVDGLETGEADLNRDGEVDVNELYQYVATQMGRIAKGRRQNPTYSAHRMQGVLRIAHSALPQVVDRPQPVRTPRPRPAPVPTNHGPLSRRVLVPLLVLGGLLSGCATQADSTIGGGGCPTPVQVRVAAAPGGLTAYREIAAGFEDWVAGRQHGCRGVDLYVYPVEAGEVTAGLRRGWTTGEDGADYLRDAGPQPDVWLPAAATDVPPGGLRDVIDRVEQVAQTPVVLGVPARARADDGLRRAVLSWPDLFAAVSRDPGVVRADFASSVIARMATAKLYADGTIDQAVARTTVEQPLEKALDAGTYPVGDEAGLLCRQRAARSSTAVIVTEQQLVRFNRGDPLDGACTGAAPPASADRLLAFYPADTPALEQVVVTLDWQGRAQSATTRAYATWFVRWLRQIPGRQVLLRAGLRPPGLDADEPLGPAYGALTVWPFARVVPDEPDELTRSDTATLHAATRRPGRFLVALDASGSMRTVTPDPDRTRFEVAAAAVEQAATRLGRRDELGLLTFSGRATREVLPIAPAGADPVGRVHRATAPIQPAGGTPLYEAVRRGASALRAGPGDPLRTLVVLTDGQDTSGQPRPSAAQTAGVRIFVIAVGDVSCADATLAGLATGTGGRCFDAGKGSLEPVLTGLFRAAWETGN</sequence>
<dbReference type="PATRIC" id="fig|1246995.3.peg.5284"/>
<proteinExistence type="predicted"/>
<dbReference type="OrthoDB" id="4464809at2"/>
<keyword evidence="4" id="KW-1185">Reference proteome</keyword>
<dbReference type="STRING" id="1246995.AFR_26070"/>
<dbReference type="Gene3D" id="3.40.50.1460">
    <property type="match status" value="1"/>
</dbReference>
<dbReference type="PROSITE" id="PS50234">
    <property type="entry name" value="VWFA"/>
    <property type="match status" value="1"/>
</dbReference>
<name>U5W2M3_9ACTN</name>
<dbReference type="GO" id="GO:0006508">
    <property type="term" value="P:proteolysis"/>
    <property type="evidence" value="ECO:0007669"/>
    <property type="project" value="InterPro"/>
</dbReference>
<dbReference type="InterPro" id="IPR011600">
    <property type="entry name" value="Pept_C14_caspase"/>
</dbReference>
<dbReference type="SMART" id="SM00327">
    <property type="entry name" value="VWA"/>
    <property type="match status" value="1"/>
</dbReference>
<dbReference type="HOGENOM" id="CLU_336464_0_0_11"/>